<reference evidence="3 4" key="1">
    <citation type="journal article" date="2018" name="Nat. Ecol. Evol.">
        <title>Pezizomycetes genomes reveal the molecular basis of ectomycorrhizal truffle lifestyle.</title>
        <authorList>
            <person name="Murat C."/>
            <person name="Payen T."/>
            <person name="Noel B."/>
            <person name="Kuo A."/>
            <person name="Morin E."/>
            <person name="Chen J."/>
            <person name="Kohler A."/>
            <person name="Krizsan K."/>
            <person name="Balestrini R."/>
            <person name="Da Silva C."/>
            <person name="Montanini B."/>
            <person name="Hainaut M."/>
            <person name="Levati E."/>
            <person name="Barry K.W."/>
            <person name="Belfiori B."/>
            <person name="Cichocki N."/>
            <person name="Clum A."/>
            <person name="Dockter R.B."/>
            <person name="Fauchery L."/>
            <person name="Guy J."/>
            <person name="Iotti M."/>
            <person name="Le Tacon F."/>
            <person name="Lindquist E.A."/>
            <person name="Lipzen A."/>
            <person name="Malagnac F."/>
            <person name="Mello A."/>
            <person name="Molinier V."/>
            <person name="Miyauchi S."/>
            <person name="Poulain J."/>
            <person name="Riccioni C."/>
            <person name="Rubini A."/>
            <person name="Sitrit Y."/>
            <person name="Splivallo R."/>
            <person name="Traeger S."/>
            <person name="Wang M."/>
            <person name="Zifcakova L."/>
            <person name="Wipf D."/>
            <person name="Zambonelli A."/>
            <person name="Paolocci F."/>
            <person name="Nowrousian M."/>
            <person name="Ottonello S."/>
            <person name="Baldrian P."/>
            <person name="Spatafora J.W."/>
            <person name="Henrissat B."/>
            <person name="Nagy L.G."/>
            <person name="Aury J.M."/>
            <person name="Wincker P."/>
            <person name="Grigoriev I.V."/>
            <person name="Bonfante P."/>
            <person name="Martin F.M."/>
        </authorList>
    </citation>
    <scope>NUCLEOTIDE SEQUENCE [LARGE SCALE GENOMIC DNA]</scope>
    <source>
        <strain evidence="3 4">ATCC MYA-4762</strain>
    </source>
</reference>
<evidence type="ECO:0000256" key="1">
    <source>
        <dbReference type="SAM" id="MobiDB-lite"/>
    </source>
</evidence>
<dbReference type="GO" id="GO:0005789">
    <property type="term" value="C:endoplasmic reticulum membrane"/>
    <property type="evidence" value="ECO:0007669"/>
    <property type="project" value="TreeGrafter"/>
</dbReference>
<dbReference type="SUPFAM" id="SSF46565">
    <property type="entry name" value="Chaperone J-domain"/>
    <property type="match status" value="1"/>
</dbReference>
<dbReference type="InParanoid" id="A0A3N4LZW0"/>
<feature type="compositionally biased region" description="Basic and acidic residues" evidence="1">
    <location>
        <begin position="253"/>
        <end position="265"/>
    </location>
</feature>
<feature type="region of interest" description="Disordered" evidence="1">
    <location>
        <begin position="100"/>
        <end position="136"/>
    </location>
</feature>
<feature type="compositionally biased region" description="Basic residues" evidence="1">
    <location>
        <begin position="266"/>
        <end position="276"/>
    </location>
</feature>
<dbReference type="InterPro" id="IPR018253">
    <property type="entry name" value="DnaJ_domain_CS"/>
</dbReference>
<dbReference type="InterPro" id="IPR036869">
    <property type="entry name" value="J_dom_sf"/>
</dbReference>
<dbReference type="OrthoDB" id="1507364at2759"/>
<sequence length="276" mass="28879">MPDTKTSRQHDHNQGNQNRSYTAEQKAAVDRVRKCKGTDYYAILDVKKEVTADGIKQAYRRLALVMHPDKNGAPGADEAFKLVSKAFQVLSDPQQRETFDQFGGDPAARGGGGGGEENPFSGSRSTGGRGAGGFARRSELSPEDLFNMFFGEGFPGPGPFGGEFVGGGGLFGGGFGGRFGVGFGGRGPFGEFVSCGGGLFGGRFGGGGPFGEFVSFGGGSFGSGFGPFDEFVSSGEPGVRVQHSGGPGMVRRRPTEEAGRADQSQHRRGRRPGRTV</sequence>
<dbReference type="SMART" id="SM00271">
    <property type="entry name" value="DnaJ"/>
    <property type="match status" value="1"/>
</dbReference>
<dbReference type="GO" id="GO:0030544">
    <property type="term" value="F:Hsp70 protein binding"/>
    <property type="evidence" value="ECO:0007669"/>
    <property type="project" value="TreeGrafter"/>
</dbReference>
<dbReference type="InterPro" id="IPR051100">
    <property type="entry name" value="DnaJ_subfamily_B/C"/>
</dbReference>
<protein>
    <submittedName>
        <fullName evidence="3">DnaJ-domain-containing protein</fullName>
    </submittedName>
</protein>
<evidence type="ECO:0000259" key="2">
    <source>
        <dbReference type="PROSITE" id="PS50076"/>
    </source>
</evidence>
<dbReference type="AlphaFoldDB" id="A0A3N4LZW0"/>
<dbReference type="PANTHER" id="PTHR43908:SF3">
    <property type="entry name" value="AT29763P-RELATED"/>
    <property type="match status" value="1"/>
</dbReference>
<feature type="compositionally biased region" description="Polar residues" evidence="1">
    <location>
        <begin position="14"/>
        <end position="23"/>
    </location>
</feature>
<dbReference type="PRINTS" id="PR00625">
    <property type="entry name" value="JDOMAIN"/>
</dbReference>
<dbReference type="PROSITE" id="PS00636">
    <property type="entry name" value="DNAJ_1"/>
    <property type="match status" value="1"/>
</dbReference>
<dbReference type="Gene3D" id="1.10.287.110">
    <property type="entry name" value="DnaJ domain"/>
    <property type="match status" value="1"/>
</dbReference>
<dbReference type="STRING" id="1051890.A0A3N4LZW0"/>
<dbReference type="GO" id="GO:0071218">
    <property type="term" value="P:cellular response to misfolded protein"/>
    <property type="evidence" value="ECO:0007669"/>
    <property type="project" value="TreeGrafter"/>
</dbReference>
<dbReference type="InterPro" id="IPR001623">
    <property type="entry name" value="DnaJ_domain"/>
</dbReference>
<dbReference type="PROSITE" id="PS50076">
    <property type="entry name" value="DNAJ_2"/>
    <property type="match status" value="1"/>
</dbReference>
<feature type="compositionally biased region" description="Basic and acidic residues" evidence="1">
    <location>
        <begin position="1"/>
        <end position="13"/>
    </location>
</feature>
<dbReference type="Proteomes" id="UP000267821">
    <property type="component" value="Unassembled WGS sequence"/>
</dbReference>
<evidence type="ECO:0000313" key="4">
    <source>
        <dbReference type="Proteomes" id="UP000267821"/>
    </source>
</evidence>
<dbReference type="PANTHER" id="PTHR43908">
    <property type="entry name" value="AT29763P-RELATED"/>
    <property type="match status" value="1"/>
</dbReference>
<feature type="domain" description="J" evidence="2">
    <location>
        <begin position="39"/>
        <end position="103"/>
    </location>
</feature>
<dbReference type="Pfam" id="PF00226">
    <property type="entry name" value="DnaJ"/>
    <property type="match status" value="1"/>
</dbReference>
<dbReference type="CDD" id="cd06257">
    <property type="entry name" value="DnaJ"/>
    <property type="match status" value="1"/>
</dbReference>
<organism evidence="3 4">
    <name type="scientific">Terfezia boudieri ATCC MYA-4762</name>
    <dbReference type="NCBI Taxonomy" id="1051890"/>
    <lineage>
        <taxon>Eukaryota</taxon>
        <taxon>Fungi</taxon>
        <taxon>Dikarya</taxon>
        <taxon>Ascomycota</taxon>
        <taxon>Pezizomycotina</taxon>
        <taxon>Pezizomycetes</taxon>
        <taxon>Pezizales</taxon>
        <taxon>Pezizaceae</taxon>
        <taxon>Terfezia</taxon>
    </lineage>
</organism>
<keyword evidence="4" id="KW-1185">Reference proteome</keyword>
<dbReference type="EMBL" id="ML121533">
    <property type="protein sequence ID" value="RPB26662.1"/>
    <property type="molecule type" value="Genomic_DNA"/>
</dbReference>
<evidence type="ECO:0000313" key="3">
    <source>
        <dbReference type="EMBL" id="RPB26662.1"/>
    </source>
</evidence>
<feature type="region of interest" description="Disordered" evidence="1">
    <location>
        <begin position="1"/>
        <end position="25"/>
    </location>
</feature>
<gene>
    <name evidence="3" type="ORF">L211DRAFT_645780</name>
</gene>
<proteinExistence type="predicted"/>
<name>A0A3N4LZW0_9PEZI</name>
<accession>A0A3N4LZW0</accession>
<feature type="region of interest" description="Disordered" evidence="1">
    <location>
        <begin position="235"/>
        <end position="276"/>
    </location>
</feature>
<dbReference type="FunCoup" id="A0A3N4LZW0">
    <property type="interactions" value="172"/>
</dbReference>